<sequence length="89" mass="10287">MFDIKTIIPVVLKRIDAIEIGKRLELKTYKRDRGVTIIKLAADQLKIIEDGFDKNEIIIPVAKLKKTLRTLLKKEFPRSNKVRLSESPD</sequence>
<dbReference type="EMBL" id="JACNJZ010000030">
    <property type="protein sequence ID" value="MBC8316391.1"/>
    <property type="molecule type" value="Genomic_DNA"/>
</dbReference>
<proteinExistence type="predicted"/>
<dbReference type="Proteomes" id="UP000614424">
    <property type="component" value="Unassembled WGS sequence"/>
</dbReference>
<evidence type="ECO:0000313" key="1">
    <source>
        <dbReference type="EMBL" id="MBC8316391.1"/>
    </source>
</evidence>
<comment type="caution">
    <text evidence="1">The sequence shown here is derived from an EMBL/GenBank/DDBJ whole genome shotgun (WGS) entry which is preliminary data.</text>
</comment>
<reference evidence="1 2" key="1">
    <citation type="submission" date="2020-08" db="EMBL/GenBank/DDBJ databases">
        <title>Bridging the membrane lipid divide: bacteria of the FCB group superphylum have the potential to synthesize archaeal ether lipids.</title>
        <authorList>
            <person name="Villanueva L."/>
            <person name="Von Meijenfeldt F.A.B."/>
            <person name="Westbye A.B."/>
            <person name="Yadav S."/>
            <person name="Hopmans E.C."/>
            <person name="Dutilh B.E."/>
            <person name="Sinninghe Damste J.S."/>
        </authorList>
    </citation>
    <scope>NUCLEOTIDE SEQUENCE [LARGE SCALE GENOMIC DNA]</scope>
    <source>
        <strain evidence="1">NIOZ-UU47</strain>
    </source>
</reference>
<evidence type="ECO:0000313" key="2">
    <source>
        <dbReference type="Proteomes" id="UP000614424"/>
    </source>
</evidence>
<accession>A0A8J6N9H0</accession>
<dbReference type="AlphaFoldDB" id="A0A8J6N9H0"/>
<gene>
    <name evidence="1" type="ORF">H8E41_00695</name>
</gene>
<organism evidence="1 2">
    <name type="scientific">Candidatus Desulfobia pelagia</name>
    <dbReference type="NCBI Taxonomy" id="2841692"/>
    <lineage>
        <taxon>Bacteria</taxon>
        <taxon>Pseudomonadati</taxon>
        <taxon>Thermodesulfobacteriota</taxon>
        <taxon>Desulfobulbia</taxon>
        <taxon>Desulfobulbales</taxon>
        <taxon>Desulfobulbaceae</taxon>
        <taxon>Candidatus Desulfobia</taxon>
    </lineage>
</organism>
<protein>
    <submittedName>
        <fullName evidence="1">Uncharacterized protein</fullName>
    </submittedName>
</protein>
<name>A0A8J6N9H0_9BACT</name>